<proteinExistence type="predicted"/>
<dbReference type="Proteomes" id="UP000054995">
    <property type="component" value="Unassembled WGS sequence"/>
</dbReference>
<organism evidence="1 2">
    <name type="scientific">Trichinella pseudospiralis</name>
    <name type="common">Parasitic roundworm</name>
    <dbReference type="NCBI Taxonomy" id="6337"/>
    <lineage>
        <taxon>Eukaryota</taxon>
        <taxon>Metazoa</taxon>
        <taxon>Ecdysozoa</taxon>
        <taxon>Nematoda</taxon>
        <taxon>Enoplea</taxon>
        <taxon>Dorylaimia</taxon>
        <taxon>Trichinellida</taxon>
        <taxon>Trichinellidae</taxon>
        <taxon>Trichinella</taxon>
    </lineage>
</organism>
<protein>
    <submittedName>
        <fullName evidence="1">Uncharacterized protein</fullName>
    </submittedName>
</protein>
<dbReference type="AlphaFoldDB" id="A0A0V1FN16"/>
<comment type="caution">
    <text evidence="1">The sequence shown here is derived from an EMBL/GenBank/DDBJ whole genome shotgun (WGS) entry which is preliminary data.</text>
</comment>
<dbReference type="OrthoDB" id="10431234at2759"/>
<gene>
    <name evidence="1" type="ORF">T4D_2709</name>
</gene>
<evidence type="ECO:0000313" key="1">
    <source>
        <dbReference type="EMBL" id="KRY87418.1"/>
    </source>
</evidence>
<dbReference type="EMBL" id="JYDT01000056">
    <property type="protein sequence ID" value="KRY87418.1"/>
    <property type="molecule type" value="Genomic_DNA"/>
</dbReference>
<evidence type="ECO:0000313" key="2">
    <source>
        <dbReference type="Proteomes" id="UP000054995"/>
    </source>
</evidence>
<name>A0A0V1FN16_TRIPS</name>
<keyword evidence="2" id="KW-1185">Reference proteome</keyword>
<reference evidence="1 2" key="1">
    <citation type="submission" date="2015-01" db="EMBL/GenBank/DDBJ databases">
        <title>Evolution of Trichinella species and genotypes.</title>
        <authorList>
            <person name="Korhonen P.K."/>
            <person name="Edoardo P."/>
            <person name="Giuseppe L.R."/>
            <person name="Gasser R.B."/>
        </authorList>
    </citation>
    <scope>NUCLEOTIDE SEQUENCE [LARGE SCALE GENOMIC DNA]</scope>
    <source>
        <strain evidence="1">ISS470</strain>
    </source>
</reference>
<accession>A0A0V1FN16</accession>
<sequence>MHKKGKFLASFHLRRSHTGDGCWWWLTETVVSNCLFIGHSVGRRGAKLKKTTVKAMSHACQCRFNNAGSMLYNLNAILSRD</sequence>